<organism evidence="9 10">
    <name type="scientific">Pelagomonas calceolata</name>
    <dbReference type="NCBI Taxonomy" id="35677"/>
    <lineage>
        <taxon>Eukaryota</taxon>
        <taxon>Sar</taxon>
        <taxon>Stramenopiles</taxon>
        <taxon>Ochrophyta</taxon>
        <taxon>Pelagophyceae</taxon>
        <taxon>Pelagomonadales</taxon>
        <taxon>Pelagomonadaceae</taxon>
        <taxon>Pelagomonas</taxon>
    </lineage>
</organism>
<keyword evidence="6 8" id="KW-0472">Membrane</keyword>
<comment type="subcellular location">
    <subcellularLocation>
        <location evidence="1">Endoplasmic reticulum membrane</location>
        <topology evidence="1">Multi-pass membrane protein</topology>
    </subcellularLocation>
</comment>
<feature type="region of interest" description="Disordered" evidence="7">
    <location>
        <begin position="373"/>
        <end position="393"/>
    </location>
</feature>
<keyword evidence="5 8" id="KW-1133">Transmembrane helix</keyword>
<dbReference type="GO" id="GO:0005789">
    <property type="term" value="C:endoplasmic reticulum membrane"/>
    <property type="evidence" value="ECO:0007669"/>
    <property type="project" value="UniProtKB-SubCell"/>
</dbReference>
<dbReference type="Proteomes" id="UP000789595">
    <property type="component" value="Unassembled WGS sequence"/>
</dbReference>
<comment type="caution">
    <text evidence="9">The sequence shown here is derived from an EMBL/GenBank/DDBJ whole genome shotgun (WGS) entry which is preliminary data.</text>
</comment>
<feature type="transmembrane region" description="Helical" evidence="8">
    <location>
        <begin position="246"/>
        <end position="266"/>
    </location>
</feature>
<dbReference type="AlphaFoldDB" id="A0A8J2SQY3"/>
<evidence type="ECO:0000256" key="1">
    <source>
        <dbReference type="ARBA" id="ARBA00004477"/>
    </source>
</evidence>
<keyword evidence="2" id="KW-0813">Transport</keyword>
<evidence type="ECO:0000256" key="7">
    <source>
        <dbReference type="SAM" id="MobiDB-lite"/>
    </source>
</evidence>
<feature type="transmembrane region" description="Helical" evidence="8">
    <location>
        <begin position="116"/>
        <end position="135"/>
    </location>
</feature>
<evidence type="ECO:0000256" key="5">
    <source>
        <dbReference type="ARBA" id="ARBA00022989"/>
    </source>
</evidence>
<dbReference type="Pfam" id="PF08449">
    <property type="entry name" value="UAA"/>
    <property type="match status" value="1"/>
</dbReference>
<evidence type="ECO:0000256" key="4">
    <source>
        <dbReference type="ARBA" id="ARBA00022824"/>
    </source>
</evidence>
<evidence type="ECO:0000256" key="2">
    <source>
        <dbReference type="ARBA" id="ARBA00022448"/>
    </source>
</evidence>
<evidence type="ECO:0000256" key="3">
    <source>
        <dbReference type="ARBA" id="ARBA00022692"/>
    </source>
</evidence>
<dbReference type="PANTHER" id="PTHR10778">
    <property type="entry name" value="SOLUTE CARRIER FAMILY 35 MEMBER B"/>
    <property type="match status" value="1"/>
</dbReference>
<sequence>ARGRRSVGRPRPPRPPGRRRRRRRHRARGERCAMTGASGDAEQLTPDHGLVYWRWLAFSFFGIMVSFILYGIVMEYATSGGRKLHELSLIFVTSSLYTTTAYVGKTIRGERPTTVPTYKLFVVAMLSMGSTFFSVRSLRYVIFPVQVLAKSCKPIPVMIMGAFLGKKYPLKKYLNVCVIVVGIALFMLGGNAVKADDAEKGGTTMLLGCVMLFLSLSFDGATGAYEDKIMQRDHVGPFELMFNIQLGKAILAFLSLVIFNEVNYFLQMVQETGPVLLALGVTGAMGQVFIFVTIAKFGALMCSLIGLGRKIVTLIVSIIIYQHPVDTQQGIGLSMAVGAMVYNFADRGGKRAAKKPTVAARDVEEADGVELKGLLSAEGTSAEDESVGEPSDR</sequence>
<feature type="transmembrane region" description="Helical" evidence="8">
    <location>
        <begin position="52"/>
        <end position="72"/>
    </location>
</feature>
<dbReference type="OrthoDB" id="78344at2759"/>
<reference evidence="9" key="1">
    <citation type="submission" date="2021-11" db="EMBL/GenBank/DDBJ databases">
        <authorList>
            <consortium name="Genoscope - CEA"/>
            <person name="William W."/>
        </authorList>
    </citation>
    <scope>NUCLEOTIDE SEQUENCE</scope>
</reference>
<feature type="transmembrane region" description="Helical" evidence="8">
    <location>
        <begin position="272"/>
        <end position="292"/>
    </location>
</feature>
<accession>A0A8J2SQY3</accession>
<dbReference type="GO" id="GO:0005460">
    <property type="term" value="F:UDP-glucose transmembrane transporter activity"/>
    <property type="evidence" value="ECO:0007669"/>
    <property type="project" value="TreeGrafter"/>
</dbReference>
<dbReference type="InterPro" id="IPR013657">
    <property type="entry name" value="SCL35B1-4/HUT1"/>
</dbReference>
<feature type="non-terminal residue" evidence="9">
    <location>
        <position position="1"/>
    </location>
</feature>
<feature type="transmembrane region" description="Helical" evidence="8">
    <location>
        <begin position="205"/>
        <end position="225"/>
    </location>
</feature>
<evidence type="ECO:0000313" key="10">
    <source>
        <dbReference type="Proteomes" id="UP000789595"/>
    </source>
</evidence>
<gene>
    <name evidence="9" type="ORF">PECAL_3P10290</name>
</gene>
<dbReference type="PANTHER" id="PTHR10778:SF10">
    <property type="entry name" value="SOLUTE CARRIER FAMILY 35 MEMBER B1"/>
    <property type="match status" value="1"/>
</dbReference>
<evidence type="ECO:0000313" key="9">
    <source>
        <dbReference type="EMBL" id="CAH0371104.1"/>
    </source>
</evidence>
<feature type="region of interest" description="Disordered" evidence="7">
    <location>
        <begin position="1"/>
        <end position="41"/>
    </location>
</feature>
<evidence type="ECO:0000256" key="6">
    <source>
        <dbReference type="ARBA" id="ARBA00023136"/>
    </source>
</evidence>
<keyword evidence="10" id="KW-1185">Reference proteome</keyword>
<feature type="transmembrane region" description="Helical" evidence="8">
    <location>
        <begin position="173"/>
        <end position="193"/>
    </location>
</feature>
<dbReference type="GO" id="GO:0005459">
    <property type="term" value="F:UDP-galactose transmembrane transporter activity"/>
    <property type="evidence" value="ECO:0007669"/>
    <property type="project" value="TreeGrafter"/>
</dbReference>
<protein>
    <recommendedName>
        <fullName evidence="11">Sugar phosphate transporter domain-containing protein</fullName>
    </recommendedName>
</protein>
<evidence type="ECO:0000256" key="8">
    <source>
        <dbReference type="SAM" id="Phobius"/>
    </source>
</evidence>
<keyword evidence="3 8" id="KW-0812">Transmembrane</keyword>
<name>A0A8J2SQY3_9STRA</name>
<feature type="transmembrane region" description="Helical" evidence="8">
    <location>
        <begin position="84"/>
        <end position="104"/>
    </location>
</feature>
<feature type="transmembrane region" description="Helical" evidence="8">
    <location>
        <begin position="299"/>
        <end position="321"/>
    </location>
</feature>
<dbReference type="GO" id="GO:0000139">
    <property type="term" value="C:Golgi membrane"/>
    <property type="evidence" value="ECO:0007669"/>
    <property type="project" value="TreeGrafter"/>
</dbReference>
<evidence type="ECO:0008006" key="11">
    <source>
        <dbReference type="Google" id="ProtNLM"/>
    </source>
</evidence>
<proteinExistence type="predicted"/>
<feature type="compositionally biased region" description="Basic residues" evidence="7">
    <location>
        <begin position="1"/>
        <end position="28"/>
    </location>
</feature>
<keyword evidence="4" id="KW-0256">Endoplasmic reticulum</keyword>
<dbReference type="EMBL" id="CAKKNE010000003">
    <property type="protein sequence ID" value="CAH0371104.1"/>
    <property type="molecule type" value="Genomic_DNA"/>
</dbReference>